<evidence type="ECO:0000313" key="1">
    <source>
        <dbReference type="EMBL" id="KZT51708.1"/>
    </source>
</evidence>
<dbReference type="AlphaFoldDB" id="A0A165CYZ7"/>
<protein>
    <submittedName>
        <fullName evidence="1">Uncharacterized protein</fullName>
    </submittedName>
</protein>
<dbReference type="EMBL" id="KV424095">
    <property type="protein sequence ID" value="KZT51708.1"/>
    <property type="molecule type" value="Genomic_DNA"/>
</dbReference>
<organism evidence="1 2">
    <name type="scientific">Calocera cornea HHB12733</name>
    <dbReference type="NCBI Taxonomy" id="1353952"/>
    <lineage>
        <taxon>Eukaryota</taxon>
        <taxon>Fungi</taxon>
        <taxon>Dikarya</taxon>
        <taxon>Basidiomycota</taxon>
        <taxon>Agaricomycotina</taxon>
        <taxon>Dacrymycetes</taxon>
        <taxon>Dacrymycetales</taxon>
        <taxon>Dacrymycetaceae</taxon>
        <taxon>Calocera</taxon>
    </lineage>
</organism>
<dbReference type="InParanoid" id="A0A165CYZ7"/>
<proteinExistence type="predicted"/>
<sequence>MPQNWTIRGTPNSLRCFWQGMRHRLRWFIDTATLIPWRHDENPIIDLVDCSALPPPPDGTIELRRSPDSSSFKLIASLLPSDWESTAGRVTLPPPLPKQRTSSRSVTLHFTIRSAVTPCPGKGAVHYLHSVPVQPAGRNMGYRIQQPLTSVVVNNLPHETPYGTPLIWTATVEGTSAHSWHSPDGPFIADGFAVDLNGLVTITLTAA</sequence>
<evidence type="ECO:0000313" key="2">
    <source>
        <dbReference type="Proteomes" id="UP000076842"/>
    </source>
</evidence>
<gene>
    <name evidence="1" type="ORF">CALCODRAFT_503230</name>
</gene>
<reference evidence="1 2" key="1">
    <citation type="journal article" date="2016" name="Mol. Biol. Evol.">
        <title>Comparative Genomics of Early-Diverging Mushroom-Forming Fungi Provides Insights into the Origins of Lignocellulose Decay Capabilities.</title>
        <authorList>
            <person name="Nagy L.G."/>
            <person name="Riley R."/>
            <person name="Tritt A."/>
            <person name="Adam C."/>
            <person name="Daum C."/>
            <person name="Floudas D."/>
            <person name="Sun H."/>
            <person name="Yadav J.S."/>
            <person name="Pangilinan J."/>
            <person name="Larsson K.H."/>
            <person name="Matsuura K."/>
            <person name="Barry K."/>
            <person name="Labutti K."/>
            <person name="Kuo R."/>
            <person name="Ohm R.A."/>
            <person name="Bhattacharya S.S."/>
            <person name="Shirouzu T."/>
            <person name="Yoshinaga Y."/>
            <person name="Martin F.M."/>
            <person name="Grigoriev I.V."/>
            <person name="Hibbett D.S."/>
        </authorList>
    </citation>
    <scope>NUCLEOTIDE SEQUENCE [LARGE SCALE GENOMIC DNA]</scope>
    <source>
        <strain evidence="1 2">HHB12733</strain>
    </source>
</reference>
<dbReference type="OrthoDB" id="10479136at2759"/>
<keyword evidence="2" id="KW-1185">Reference proteome</keyword>
<accession>A0A165CYZ7</accession>
<dbReference type="Proteomes" id="UP000076842">
    <property type="component" value="Unassembled WGS sequence"/>
</dbReference>
<name>A0A165CYZ7_9BASI</name>